<feature type="domain" description="NERD" evidence="2">
    <location>
        <begin position="35"/>
        <end position="152"/>
    </location>
</feature>
<dbReference type="OrthoDB" id="5782056at2"/>
<dbReference type="PROSITE" id="PS50965">
    <property type="entry name" value="NERD"/>
    <property type="match status" value="1"/>
</dbReference>
<sequence length="259" mass="29520">MDINLGGAFLEGMLRFWWAWILVGLFAIGRLPMVKGWVGELVVRLILSVGLDGKAGHALHDVTLETGDGTTQVDHVLVSRFGIFVIETKNMRGWIFGDARQAQWTQRFYRRSFRFQNPLRQNYRHERAISDALQVEPETIHSVVVFVGSSRFKTPMPENVVRGLGLLGYIRSFRTKVWSDDEVQALVDQLNGRRLEPSRHTHRAHVQQLRERHEAPAGPACPKCGEAMMKRKARRGSRVGQEFWGCTQYPGCRGTKPVQ</sequence>
<gene>
    <name evidence="3" type="ORF">TVD_09075</name>
</gene>
<dbReference type="Gene3D" id="3.30.65.10">
    <property type="entry name" value="Bacterial Topoisomerase I, domain 1"/>
    <property type="match status" value="1"/>
</dbReference>
<dbReference type="Proteomes" id="UP000064201">
    <property type="component" value="Chromosome"/>
</dbReference>
<evidence type="ECO:0000259" key="2">
    <source>
        <dbReference type="PROSITE" id="PS50965"/>
    </source>
</evidence>
<evidence type="ECO:0000256" key="1">
    <source>
        <dbReference type="SAM" id="Phobius"/>
    </source>
</evidence>
<dbReference type="Pfam" id="PF01396">
    <property type="entry name" value="Zn_ribbon_Top1"/>
    <property type="match status" value="1"/>
</dbReference>
<dbReference type="AlphaFoldDB" id="A0A0G3G2M1"/>
<dbReference type="KEGG" id="tvr:TVD_09075"/>
<feature type="transmembrane region" description="Helical" evidence="1">
    <location>
        <begin position="16"/>
        <end position="34"/>
    </location>
</feature>
<dbReference type="GO" id="GO:0006265">
    <property type="term" value="P:DNA topological change"/>
    <property type="evidence" value="ECO:0007669"/>
    <property type="project" value="InterPro"/>
</dbReference>
<evidence type="ECO:0000313" key="3">
    <source>
        <dbReference type="EMBL" id="AKJ95498.1"/>
    </source>
</evidence>
<keyword evidence="4" id="KW-1185">Reference proteome</keyword>
<dbReference type="PATRIC" id="fig|106634.4.peg.1856"/>
<reference evidence="3 4" key="1">
    <citation type="submission" date="2015-04" db="EMBL/GenBank/DDBJ databases">
        <title>Complete Sequence for the Genome of the Thioalkalivibrio versutus D301.</title>
        <authorList>
            <person name="Mu T."/>
            <person name="Zhou J."/>
            <person name="Xu X."/>
        </authorList>
    </citation>
    <scope>NUCLEOTIDE SEQUENCE [LARGE SCALE GENOMIC DNA]</scope>
    <source>
        <strain evidence="3 4">D301</strain>
    </source>
</reference>
<dbReference type="GO" id="GO:0005694">
    <property type="term" value="C:chromosome"/>
    <property type="evidence" value="ECO:0007669"/>
    <property type="project" value="InterPro"/>
</dbReference>
<keyword evidence="1" id="KW-0812">Transmembrane</keyword>
<accession>A0A0G3G2M1</accession>
<dbReference type="EMBL" id="CP011367">
    <property type="protein sequence ID" value="AKJ95498.1"/>
    <property type="molecule type" value="Genomic_DNA"/>
</dbReference>
<dbReference type="InterPro" id="IPR013498">
    <property type="entry name" value="Topo_IA_Znf"/>
</dbReference>
<dbReference type="RefSeq" id="WP_047251419.1">
    <property type="nucleotide sequence ID" value="NZ_CP011367.1"/>
</dbReference>
<name>A0A0G3G2M1_9GAMM</name>
<dbReference type="SUPFAM" id="SSF57783">
    <property type="entry name" value="Zinc beta-ribbon"/>
    <property type="match status" value="1"/>
</dbReference>
<dbReference type="STRING" id="106634.TVD_09075"/>
<dbReference type="GO" id="GO:0003677">
    <property type="term" value="F:DNA binding"/>
    <property type="evidence" value="ECO:0007669"/>
    <property type="project" value="InterPro"/>
</dbReference>
<organism evidence="3 4">
    <name type="scientific">Thioalkalivibrio versutus</name>
    <dbReference type="NCBI Taxonomy" id="106634"/>
    <lineage>
        <taxon>Bacteria</taxon>
        <taxon>Pseudomonadati</taxon>
        <taxon>Pseudomonadota</taxon>
        <taxon>Gammaproteobacteria</taxon>
        <taxon>Chromatiales</taxon>
        <taxon>Ectothiorhodospiraceae</taxon>
        <taxon>Thioalkalivibrio</taxon>
    </lineage>
</organism>
<dbReference type="Pfam" id="PF08378">
    <property type="entry name" value="NERD"/>
    <property type="match status" value="1"/>
</dbReference>
<proteinExistence type="predicted"/>
<keyword evidence="1" id="KW-1133">Transmembrane helix</keyword>
<dbReference type="InterPro" id="IPR011528">
    <property type="entry name" value="NERD"/>
</dbReference>
<dbReference type="GO" id="GO:0003916">
    <property type="term" value="F:DNA topoisomerase activity"/>
    <property type="evidence" value="ECO:0007669"/>
    <property type="project" value="InterPro"/>
</dbReference>
<protein>
    <submittedName>
        <fullName evidence="3">Nuclease</fullName>
    </submittedName>
</protein>
<keyword evidence="1" id="KW-0472">Membrane</keyword>
<evidence type="ECO:0000313" key="4">
    <source>
        <dbReference type="Proteomes" id="UP000064201"/>
    </source>
</evidence>